<organism evidence="6 7">
    <name type="scientific">Mucilaginibacter jinjuensis</name>
    <dbReference type="NCBI Taxonomy" id="1176721"/>
    <lineage>
        <taxon>Bacteria</taxon>
        <taxon>Pseudomonadati</taxon>
        <taxon>Bacteroidota</taxon>
        <taxon>Sphingobacteriia</taxon>
        <taxon>Sphingobacteriales</taxon>
        <taxon>Sphingobacteriaceae</taxon>
        <taxon>Mucilaginibacter</taxon>
    </lineage>
</organism>
<dbReference type="PANTHER" id="PTHR35333:SF3">
    <property type="entry name" value="BETA-LACTAMASE-TYPE TRANSPEPTIDASE FOLD CONTAINING PROTEIN"/>
    <property type="match status" value="1"/>
</dbReference>
<protein>
    <recommendedName>
        <fullName evidence="3">beta-lactamase</fullName>
        <ecNumber evidence="3">3.5.2.6</ecNumber>
    </recommendedName>
</protein>
<dbReference type="PROSITE" id="PS51257">
    <property type="entry name" value="PROKAR_LIPOPROTEIN"/>
    <property type="match status" value="1"/>
</dbReference>
<dbReference type="Pfam" id="PF13354">
    <property type="entry name" value="Beta-lactamase2"/>
    <property type="match status" value="1"/>
</dbReference>
<evidence type="ECO:0000256" key="3">
    <source>
        <dbReference type="ARBA" id="ARBA00012865"/>
    </source>
</evidence>
<sequence>MLKSIFANALLICAVGVFACNAQSVALRNNIAEIAKESKGKVGVSMLNLETGDKLSLAGRDHFPMQSVMKYPIAITVLHEIDKGHFKIDQLIHIDKADYFDTYSPLKDKHPEGNFDISIRELLSYMVSLSDNVACDVLLKTLGGPNKVTAYMHSIGIKNIAVVASEYQMAQAWDVQFTNWVQPSEIIHLLKVSFKSDFLSPASHAYLWKILQETSTGPKQIKGLLPAGTIVYHKTGRSGTNEQGISAATNDIGIITLPNGNHLAIAIFVCNSPADMATRESVIAHIAKAAYDEAVK</sequence>
<dbReference type="InterPro" id="IPR000871">
    <property type="entry name" value="Beta-lactam_class-A"/>
</dbReference>
<dbReference type="SUPFAM" id="SSF56601">
    <property type="entry name" value="beta-lactamase/transpeptidase-like"/>
    <property type="match status" value="1"/>
</dbReference>
<dbReference type="Proteomes" id="UP001216139">
    <property type="component" value="Chromosome"/>
</dbReference>
<dbReference type="EC" id="3.5.2.6" evidence="3"/>
<dbReference type="NCBIfam" id="NF033103">
    <property type="entry name" value="bla_class_A"/>
    <property type="match status" value="1"/>
</dbReference>
<gene>
    <name evidence="6" type="primary">bla</name>
    <name evidence="6" type="ORF">PQO05_11915</name>
</gene>
<evidence type="ECO:0000256" key="1">
    <source>
        <dbReference type="ARBA" id="ARBA00001526"/>
    </source>
</evidence>
<comment type="similarity">
    <text evidence="2">Belongs to the class-A beta-lactamase family.</text>
</comment>
<name>A0ABY7TE57_9SPHI</name>
<dbReference type="RefSeq" id="WP_273633138.1">
    <property type="nucleotide sequence ID" value="NZ_CP117167.1"/>
</dbReference>
<dbReference type="Gene3D" id="3.40.710.10">
    <property type="entry name" value="DD-peptidase/beta-lactamase superfamily"/>
    <property type="match status" value="1"/>
</dbReference>
<evidence type="ECO:0000256" key="4">
    <source>
        <dbReference type="SAM" id="SignalP"/>
    </source>
</evidence>
<dbReference type="PRINTS" id="PR00118">
    <property type="entry name" value="BLACTAMASEA"/>
</dbReference>
<dbReference type="InterPro" id="IPR012338">
    <property type="entry name" value="Beta-lactam/transpept-like"/>
</dbReference>
<reference evidence="6 7" key="1">
    <citation type="submission" date="2023-02" db="EMBL/GenBank/DDBJ databases">
        <title>Genome sequence of Mucilaginibacter jinjuensis strain KACC 16571.</title>
        <authorList>
            <person name="Kim S."/>
            <person name="Heo J."/>
            <person name="Kwon S.-W."/>
        </authorList>
    </citation>
    <scope>NUCLEOTIDE SEQUENCE [LARGE SCALE GENOMIC DNA]</scope>
    <source>
        <strain evidence="6 7">KACC 16571</strain>
    </source>
</reference>
<keyword evidence="7" id="KW-1185">Reference proteome</keyword>
<feature type="domain" description="Beta-lactamase class A catalytic" evidence="5">
    <location>
        <begin position="43"/>
        <end position="269"/>
    </location>
</feature>
<dbReference type="PANTHER" id="PTHR35333">
    <property type="entry name" value="BETA-LACTAMASE"/>
    <property type="match status" value="1"/>
</dbReference>
<evidence type="ECO:0000256" key="2">
    <source>
        <dbReference type="ARBA" id="ARBA00009009"/>
    </source>
</evidence>
<evidence type="ECO:0000259" key="5">
    <source>
        <dbReference type="Pfam" id="PF13354"/>
    </source>
</evidence>
<accession>A0ABY7TE57</accession>
<keyword evidence="4" id="KW-0732">Signal</keyword>
<evidence type="ECO:0000313" key="6">
    <source>
        <dbReference type="EMBL" id="WCT14642.1"/>
    </source>
</evidence>
<dbReference type="GO" id="GO:0008800">
    <property type="term" value="F:beta-lactamase activity"/>
    <property type="evidence" value="ECO:0007669"/>
    <property type="project" value="UniProtKB-EC"/>
</dbReference>
<dbReference type="InterPro" id="IPR045155">
    <property type="entry name" value="Beta-lactam_cat"/>
</dbReference>
<feature type="chain" id="PRO_5046565922" description="beta-lactamase" evidence="4">
    <location>
        <begin position="20"/>
        <end position="296"/>
    </location>
</feature>
<dbReference type="NCBIfam" id="NF012099">
    <property type="entry name" value="SubclassA2"/>
    <property type="match status" value="1"/>
</dbReference>
<feature type="signal peptide" evidence="4">
    <location>
        <begin position="1"/>
        <end position="19"/>
    </location>
</feature>
<proteinExistence type="inferred from homology"/>
<dbReference type="EMBL" id="CP117167">
    <property type="protein sequence ID" value="WCT14642.1"/>
    <property type="molecule type" value="Genomic_DNA"/>
</dbReference>
<keyword evidence="6" id="KW-0378">Hydrolase</keyword>
<comment type="catalytic activity">
    <reaction evidence="1">
        <text>a beta-lactam + H2O = a substituted beta-amino acid</text>
        <dbReference type="Rhea" id="RHEA:20401"/>
        <dbReference type="ChEBI" id="CHEBI:15377"/>
        <dbReference type="ChEBI" id="CHEBI:35627"/>
        <dbReference type="ChEBI" id="CHEBI:140347"/>
        <dbReference type="EC" id="3.5.2.6"/>
    </reaction>
</comment>
<evidence type="ECO:0000313" key="7">
    <source>
        <dbReference type="Proteomes" id="UP001216139"/>
    </source>
</evidence>